<dbReference type="AlphaFoldDB" id="A0A1F5CBD1"/>
<gene>
    <name evidence="5" type="primary">rplX</name>
    <name evidence="7" type="ORF">A3I30_02955</name>
</gene>
<dbReference type="InterPro" id="IPR003256">
    <property type="entry name" value="Ribosomal_uL24"/>
</dbReference>
<dbReference type="GO" id="GO:0019843">
    <property type="term" value="F:rRNA binding"/>
    <property type="evidence" value="ECO:0007669"/>
    <property type="project" value="UniProtKB-UniRule"/>
</dbReference>
<feature type="domain" description="KOW" evidence="6">
    <location>
        <begin position="3"/>
        <end position="30"/>
    </location>
</feature>
<dbReference type="Gene3D" id="2.30.30.30">
    <property type="match status" value="1"/>
</dbReference>
<dbReference type="Pfam" id="PF00467">
    <property type="entry name" value="KOW"/>
    <property type="match status" value="1"/>
</dbReference>
<dbReference type="InterPro" id="IPR005824">
    <property type="entry name" value="KOW"/>
</dbReference>
<dbReference type="InterPro" id="IPR057264">
    <property type="entry name" value="Ribosomal_uL24_C"/>
</dbReference>
<comment type="similarity">
    <text evidence="1 5">Belongs to the universal ribosomal protein uL24 family.</text>
</comment>
<dbReference type="NCBIfam" id="TIGR01079">
    <property type="entry name" value="rplX_bact"/>
    <property type="match status" value="1"/>
</dbReference>
<keyword evidence="5" id="KW-0694">RNA-binding</keyword>
<comment type="function">
    <text evidence="5">One of two assembly initiator proteins, it binds directly to the 5'-end of the 23S rRNA, where it nucleates assembly of the 50S subunit.</text>
</comment>
<evidence type="ECO:0000256" key="3">
    <source>
        <dbReference type="ARBA" id="ARBA00023274"/>
    </source>
</evidence>
<proteinExistence type="inferred from homology"/>
<dbReference type="GO" id="GO:0003735">
    <property type="term" value="F:structural constituent of ribosome"/>
    <property type="evidence" value="ECO:0007669"/>
    <property type="project" value="InterPro"/>
</dbReference>
<evidence type="ECO:0000256" key="1">
    <source>
        <dbReference type="ARBA" id="ARBA00010618"/>
    </source>
</evidence>
<evidence type="ECO:0000256" key="4">
    <source>
        <dbReference type="ARBA" id="ARBA00035206"/>
    </source>
</evidence>
<comment type="function">
    <text evidence="5">One of the proteins that surrounds the polypeptide exit tunnel on the outside of the subunit.</text>
</comment>
<dbReference type="Pfam" id="PF17136">
    <property type="entry name" value="ribosomal_L24"/>
    <property type="match status" value="1"/>
</dbReference>
<dbReference type="SMART" id="SM00739">
    <property type="entry name" value="KOW"/>
    <property type="match status" value="1"/>
</dbReference>
<dbReference type="InterPro" id="IPR014722">
    <property type="entry name" value="Rib_uL2_dom2"/>
</dbReference>
<dbReference type="InterPro" id="IPR041988">
    <property type="entry name" value="Ribosomal_uL24_KOW"/>
</dbReference>
<dbReference type="Proteomes" id="UP000177197">
    <property type="component" value="Unassembled WGS sequence"/>
</dbReference>
<keyword evidence="3 5" id="KW-0687">Ribonucleoprotein</keyword>
<accession>A0A1F5CBD1</accession>
<dbReference type="GO" id="GO:0005840">
    <property type="term" value="C:ribosome"/>
    <property type="evidence" value="ECO:0007669"/>
    <property type="project" value="UniProtKB-KW"/>
</dbReference>
<dbReference type="InterPro" id="IPR008991">
    <property type="entry name" value="Translation_prot_SH3-like_sf"/>
</dbReference>
<keyword evidence="5" id="KW-0699">rRNA-binding</keyword>
<dbReference type="GO" id="GO:1990904">
    <property type="term" value="C:ribonucleoprotein complex"/>
    <property type="evidence" value="ECO:0007669"/>
    <property type="project" value="UniProtKB-KW"/>
</dbReference>
<evidence type="ECO:0000313" key="7">
    <source>
        <dbReference type="EMBL" id="OGD40201.1"/>
    </source>
</evidence>
<evidence type="ECO:0000259" key="6">
    <source>
        <dbReference type="SMART" id="SM00739"/>
    </source>
</evidence>
<dbReference type="HAMAP" id="MF_01326_B">
    <property type="entry name" value="Ribosomal_uL24_B"/>
    <property type="match status" value="1"/>
</dbReference>
<evidence type="ECO:0000313" key="8">
    <source>
        <dbReference type="Proteomes" id="UP000177197"/>
    </source>
</evidence>
<sequence>MAKIKRGDTVQMISGKYKGKKGRVISVFPKENRLIIENINLHKKHARPKKRGEKGQRIEVPGPVSASSAMLVCKSCGKSSRVGFKVMPDMVKKRICKKCGGEA</sequence>
<dbReference type="CDD" id="cd06089">
    <property type="entry name" value="KOW_RPL26"/>
    <property type="match status" value="1"/>
</dbReference>
<dbReference type="GO" id="GO:0006412">
    <property type="term" value="P:translation"/>
    <property type="evidence" value="ECO:0007669"/>
    <property type="project" value="UniProtKB-UniRule"/>
</dbReference>
<evidence type="ECO:0000256" key="2">
    <source>
        <dbReference type="ARBA" id="ARBA00022980"/>
    </source>
</evidence>
<dbReference type="SUPFAM" id="SSF50104">
    <property type="entry name" value="Translation proteins SH3-like domain"/>
    <property type="match status" value="1"/>
</dbReference>
<organism evidence="7 8">
    <name type="scientific">Candidatus Azambacteria bacterium RIFCSPLOWO2_02_FULL_44_14</name>
    <dbReference type="NCBI Taxonomy" id="1797306"/>
    <lineage>
        <taxon>Bacteria</taxon>
        <taxon>Candidatus Azamiibacteriota</taxon>
    </lineage>
</organism>
<dbReference type="PANTHER" id="PTHR12903">
    <property type="entry name" value="MITOCHONDRIAL RIBOSOMAL PROTEIN L24"/>
    <property type="match status" value="1"/>
</dbReference>
<evidence type="ECO:0000256" key="5">
    <source>
        <dbReference type="HAMAP-Rule" id="MF_01326"/>
    </source>
</evidence>
<protein>
    <recommendedName>
        <fullName evidence="4 5">Large ribosomal subunit protein uL24</fullName>
    </recommendedName>
</protein>
<reference evidence="7 8" key="1">
    <citation type="journal article" date="2016" name="Nat. Commun.">
        <title>Thousands of microbial genomes shed light on interconnected biogeochemical processes in an aquifer system.</title>
        <authorList>
            <person name="Anantharaman K."/>
            <person name="Brown C.T."/>
            <person name="Hug L.A."/>
            <person name="Sharon I."/>
            <person name="Castelle C.J."/>
            <person name="Probst A.J."/>
            <person name="Thomas B.C."/>
            <person name="Singh A."/>
            <person name="Wilkins M.J."/>
            <person name="Karaoz U."/>
            <person name="Brodie E.L."/>
            <person name="Williams K.H."/>
            <person name="Hubbard S.S."/>
            <person name="Banfield J.F."/>
        </authorList>
    </citation>
    <scope>NUCLEOTIDE SEQUENCE [LARGE SCALE GENOMIC DNA]</scope>
</reference>
<comment type="caution">
    <text evidence="7">The sequence shown here is derived from an EMBL/GenBank/DDBJ whole genome shotgun (WGS) entry which is preliminary data.</text>
</comment>
<name>A0A1F5CBD1_9BACT</name>
<keyword evidence="2 5" id="KW-0689">Ribosomal protein</keyword>
<dbReference type="EMBL" id="MEYV01000011">
    <property type="protein sequence ID" value="OGD40201.1"/>
    <property type="molecule type" value="Genomic_DNA"/>
</dbReference>
<comment type="subunit">
    <text evidence="5">Part of the 50S ribosomal subunit.</text>
</comment>